<keyword evidence="8" id="KW-0324">Glycolysis</keyword>
<evidence type="ECO:0000313" key="11">
    <source>
        <dbReference type="EMBL" id="AEH51935.1"/>
    </source>
</evidence>
<dbReference type="InterPro" id="IPR035966">
    <property type="entry name" value="PKF_sf"/>
</dbReference>
<dbReference type="PIRSF" id="PIRSF000532">
    <property type="entry name" value="ATP_PFK_prok"/>
    <property type="match status" value="1"/>
</dbReference>
<evidence type="ECO:0000256" key="8">
    <source>
        <dbReference type="ARBA" id="ARBA00023152"/>
    </source>
</evidence>
<dbReference type="Proteomes" id="UP000006804">
    <property type="component" value="Chromosome"/>
</dbReference>
<dbReference type="RefSeq" id="WP_013933143.1">
    <property type="nucleotide sequence ID" value="NC_015707.1"/>
</dbReference>
<dbReference type="PRINTS" id="PR00476">
    <property type="entry name" value="PHFRCTKINASE"/>
</dbReference>
<dbReference type="GO" id="GO:0048029">
    <property type="term" value="F:monosaccharide binding"/>
    <property type="evidence" value="ECO:0007669"/>
    <property type="project" value="TreeGrafter"/>
</dbReference>
<organism evidence="11 12">
    <name type="scientific">Pseudothermotoga thermarum DSM 5069</name>
    <dbReference type="NCBI Taxonomy" id="688269"/>
    <lineage>
        <taxon>Bacteria</taxon>
        <taxon>Thermotogati</taxon>
        <taxon>Thermotogota</taxon>
        <taxon>Thermotogae</taxon>
        <taxon>Thermotogales</taxon>
        <taxon>Thermotogaceae</taxon>
        <taxon>Pseudothermotoga</taxon>
    </lineage>
</organism>
<evidence type="ECO:0000256" key="3">
    <source>
        <dbReference type="ARBA" id="ARBA00022490"/>
    </source>
</evidence>
<keyword evidence="6 11" id="KW-0418">Kinase</keyword>
<dbReference type="PANTHER" id="PTHR13697:SF52">
    <property type="entry name" value="ATP-DEPENDENT 6-PHOSPHOFRUCTOKINASE 3"/>
    <property type="match status" value="1"/>
</dbReference>
<keyword evidence="3" id="KW-0963">Cytoplasm</keyword>
<dbReference type="STRING" id="688269.Theth_1894"/>
<dbReference type="eggNOG" id="COG0205">
    <property type="taxonomic scope" value="Bacteria"/>
</dbReference>
<dbReference type="HOGENOM" id="CLU_020655_0_0_0"/>
<dbReference type="GO" id="GO:0070095">
    <property type="term" value="F:fructose-6-phosphate binding"/>
    <property type="evidence" value="ECO:0007669"/>
    <property type="project" value="TreeGrafter"/>
</dbReference>
<evidence type="ECO:0000256" key="4">
    <source>
        <dbReference type="ARBA" id="ARBA00022679"/>
    </source>
</evidence>
<dbReference type="InterPro" id="IPR012003">
    <property type="entry name" value="ATP_PFK_prok-type"/>
</dbReference>
<dbReference type="EC" id="2.7.1.11" evidence="11"/>
<name>F7YWF7_9THEM</name>
<reference evidence="11 12" key="1">
    <citation type="submission" date="2010-11" db="EMBL/GenBank/DDBJ databases">
        <title>The complete genome of Thermotoga thermarum DSM 5069.</title>
        <authorList>
            <consortium name="US DOE Joint Genome Institute (JGI-PGF)"/>
            <person name="Lucas S."/>
            <person name="Copeland A."/>
            <person name="Lapidus A."/>
            <person name="Bruce D."/>
            <person name="Goodwin L."/>
            <person name="Pitluck S."/>
            <person name="Kyrpides N."/>
            <person name="Mavromatis K."/>
            <person name="Ivanova N."/>
            <person name="Zeytun A."/>
            <person name="Brettin T."/>
            <person name="Detter J.C."/>
            <person name="Tapia R."/>
            <person name="Han C."/>
            <person name="Land M."/>
            <person name="Hauser L."/>
            <person name="Markowitz V."/>
            <person name="Cheng J.-F."/>
            <person name="Hugenholtz P."/>
            <person name="Woyke T."/>
            <person name="Wu D."/>
            <person name="Spring S."/>
            <person name="Schroeder M."/>
            <person name="Brambilla E."/>
            <person name="Klenk H.-P."/>
            <person name="Eisen J.A."/>
        </authorList>
    </citation>
    <scope>NUCLEOTIDE SEQUENCE [LARGE SCALE GENOMIC DNA]</scope>
    <source>
        <strain evidence="11 12">DSM 5069</strain>
    </source>
</reference>
<dbReference type="SUPFAM" id="SSF53784">
    <property type="entry name" value="Phosphofructokinase"/>
    <property type="match status" value="1"/>
</dbReference>
<evidence type="ECO:0000256" key="2">
    <source>
        <dbReference type="ARBA" id="ARBA00004679"/>
    </source>
</evidence>
<dbReference type="InterPro" id="IPR000023">
    <property type="entry name" value="Phosphofructokinase_dom"/>
</dbReference>
<dbReference type="GO" id="GO:0006002">
    <property type="term" value="P:fructose 6-phosphate metabolic process"/>
    <property type="evidence" value="ECO:0007669"/>
    <property type="project" value="InterPro"/>
</dbReference>
<dbReference type="Pfam" id="PF00365">
    <property type="entry name" value="PFK"/>
    <property type="match status" value="1"/>
</dbReference>
<dbReference type="GO" id="GO:0030388">
    <property type="term" value="P:fructose 1,6-bisphosphate metabolic process"/>
    <property type="evidence" value="ECO:0007669"/>
    <property type="project" value="TreeGrafter"/>
</dbReference>
<evidence type="ECO:0000313" key="12">
    <source>
        <dbReference type="Proteomes" id="UP000006804"/>
    </source>
</evidence>
<proteinExistence type="inferred from homology"/>
<comment type="pathway">
    <text evidence="2">Carbohydrate degradation; glycolysis; D-glyceraldehyde 3-phosphate and glycerone phosphate from D-glucose: step 3/4.</text>
</comment>
<dbReference type="AlphaFoldDB" id="F7YWF7"/>
<dbReference type="NCBIfam" id="NF002872">
    <property type="entry name" value="PRK03202.1"/>
    <property type="match status" value="1"/>
</dbReference>
<dbReference type="PATRIC" id="fig|688269.3.peg.1953"/>
<dbReference type="GO" id="GO:0005945">
    <property type="term" value="C:6-phosphofructokinase complex"/>
    <property type="evidence" value="ECO:0007669"/>
    <property type="project" value="TreeGrafter"/>
</dbReference>
<keyword evidence="5" id="KW-0479">Metal-binding</keyword>
<dbReference type="GO" id="GO:0005524">
    <property type="term" value="F:ATP binding"/>
    <property type="evidence" value="ECO:0007669"/>
    <property type="project" value="UniProtKB-KW"/>
</dbReference>
<dbReference type="UniPathway" id="UPA00109">
    <property type="reaction ID" value="UER00182"/>
</dbReference>
<comment type="cofactor">
    <cofactor evidence="1">
        <name>Mg(2+)</name>
        <dbReference type="ChEBI" id="CHEBI:18420"/>
    </cofactor>
</comment>
<evidence type="ECO:0000256" key="6">
    <source>
        <dbReference type="ARBA" id="ARBA00022777"/>
    </source>
</evidence>
<dbReference type="InterPro" id="IPR022953">
    <property type="entry name" value="ATP_PFK"/>
</dbReference>
<dbReference type="GO" id="GO:0042802">
    <property type="term" value="F:identical protein binding"/>
    <property type="evidence" value="ECO:0007669"/>
    <property type="project" value="TreeGrafter"/>
</dbReference>
<dbReference type="GO" id="GO:0046872">
    <property type="term" value="F:metal ion binding"/>
    <property type="evidence" value="ECO:0007669"/>
    <property type="project" value="UniProtKB-KW"/>
</dbReference>
<evidence type="ECO:0000256" key="5">
    <source>
        <dbReference type="ARBA" id="ARBA00022723"/>
    </source>
</evidence>
<evidence type="ECO:0000256" key="1">
    <source>
        <dbReference type="ARBA" id="ARBA00001946"/>
    </source>
</evidence>
<feature type="domain" description="Phosphofructokinase" evidence="10">
    <location>
        <begin position="3"/>
        <end position="293"/>
    </location>
</feature>
<dbReference type="Gene3D" id="3.40.50.450">
    <property type="match status" value="1"/>
</dbReference>
<evidence type="ECO:0000259" key="10">
    <source>
        <dbReference type="Pfam" id="PF00365"/>
    </source>
</evidence>
<dbReference type="KEGG" id="tta:Theth_1894"/>
<protein>
    <submittedName>
        <fullName evidence="11">6-phosphofructokinase</fullName>
        <ecNumber evidence="11">2.7.1.11</ecNumber>
    </submittedName>
</protein>
<sequence length="336" mass="37018">MRRIAILCVGNDCPGLNAAIRATVVKSNMEDLEVVGVKDGFEGLLRDQLDVLTRNSVSGILHRGGTILGTSLYIPESDEEVNKVVEKVKQYSITCLLILGGRIGTRAALRLMKANVPSILIPATIDNDLPFTDFSIGFFTAVSHVTDALDMLHSTAEAHHRVMIVETMGRPSGWIATVGGLAGGADYVITNAEGFKAEDLLAKIRSRYEGHKRFSIVVVEDGLKLDQKFYEEVGVTQETPPAKVIGMYIQKALKDINIEWRYTSLGYLQRGGSPVSMDRIIATMMATRAVEMVKAARVYHAVGMRGFTVTEVPYSESMLNLKIVDEYLRNLAKLFY</sequence>
<evidence type="ECO:0000256" key="7">
    <source>
        <dbReference type="ARBA" id="ARBA00022842"/>
    </source>
</evidence>
<dbReference type="Gene3D" id="3.40.50.460">
    <property type="entry name" value="Phosphofructokinase domain"/>
    <property type="match status" value="1"/>
</dbReference>
<keyword evidence="12" id="KW-1185">Reference proteome</keyword>
<dbReference type="EMBL" id="CP002351">
    <property type="protein sequence ID" value="AEH51935.1"/>
    <property type="molecule type" value="Genomic_DNA"/>
</dbReference>
<dbReference type="OrthoDB" id="9802503at2"/>
<accession>F7YWF7</accession>
<keyword evidence="7" id="KW-0460">Magnesium</keyword>
<comment type="similarity">
    <text evidence="9">Belongs to the phosphofructokinase type A (PFKA) family.</text>
</comment>
<gene>
    <name evidence="11" type="ORF">Theth_1894</name>
</gene>
<dbReference type="GO" id="GO:0003872">
    <property type="term" value="F:6-phosphofructokinase activity"/>
    <property type="evidence" value="ECO:0007669"/>
    <property type="project" value="UniProtKB-EC"/>
</dbReference>
<evidence type="ECO:0000256" key="9">
    <source>
        <dbReference type="ARBA" id="ARBA00038478"/>
    </source>
</evidence>
<keyword evidence="4 11" id="KW-0808">Transferase</keyword>
<dbReference type="GO" id="GO:0061621">
    <property type="term" value="P:canonical glycolysis"/>
    <property type="evidence" value="ECO:0007669"/>
    <property type="project" value="TreeGrafter"/>
</dbReference>
<dbReference type="GO" id="GO:0016208">
    <property type="term" value="F:AMP binding"/>
    <property type="evidence" value="ECO:0007669"/>
    <property type="project" value="TreeGrafter"/>
</dbReference>
<dbReference type="PANTHER" id="PTHR13697">
    <property type="entry name" value="PHOSPHOFRUCTOKINASE"/>
    <property type="match status" value="1"/>
</dbReference>